<organism evidence="2 3">
    <name type="scientific">Stephania yunnanensis</name>
    <dbReference type="NCBI Taxonomy" id="152371"/>
    <lineage>
        <taxon>Eukaryota</taxon>
        <taxon>Viridiplantae</taxon>
        <taxon>Streptophyta</taxon>
        <taxon>Embryophyta</taxon>
        <taxon>Tracheophyta</taxon>
        <taxon>Spermatophyta</taxon>
        <taxon>Magnoliopsida</taxon>
        <taxon>Ranunculales</taxon>
        <taxon>Menispermaceae</taxon>
        <taxon>Menispermoideae</taxon>
        <taxon>Cissampelideae</taxon>
        <taxon>Stephania</taxon>
    </lineage>
</organism>
<feature type="transmembrane region" description="Helical" evidence="1">
    <location>
        <begin position="20"/>
        <end position="41"/>
    </location>
</feature>
<gene>
    <name evidence="2" type="ORF">Syun_024298</name>
</gene>
<keyword evidence="3" id="KW-1185">Reference proteome</keyword>
<dbReference type="EMBL" id="JBBNAF010000010">
    <property type="protein sequence ID" value="KAK9108287.1"/>
    <property type="molecule type" value="Genomic_DNA"/>
</dbReference>
<dbReference type="AlphaFoldDB" id="A0AAP0I448"/>
<reference evidence="2 3" key="1">
    <citation type="submission" date="2024-01" db="EMBL/GenBank/DDBJ databases">
        <title>Genome assemblies of Stephania.</title>
        <authorList>
            <person name="Yang L."/>
        </authorList>
    </citation>
    <scope>NUCLEOTIDE SEQUENCE [LARGE SCALE GENOMIC DNA]</scope>
    <source>
        <strain evidence="2">YNDBR</strain>
        <tissue evidence="2">Leaf</tissue>
    </source>
</reference>
<evidence type="ECO:0000313" key="2">
    <source>
        <dbReference type="EMBL" id="KAK9108287.1"/>
    </source>
</evidence>
<dbReference type="Proteomes" id="UP001420932">
    <property type="component" value="Unassembled WGS sequence"/>
</dbReference>
<comment type="caution">
    <text evidence="2">The sequence shown here is derived from an EMBL/GenBank/DDBJ whole genome shotgun (WGS) entry which is preliminary data.</text>
</comment>
<evidence type="ECO:0000256" key="1">
    <source>
        <dbReference type="SAM" id="Phobius"/>
    </source>
</evidence>
<evidence type="ECO:0000313" key="3">
    <source>
        <dbReference type="Proteomes" id="UP001420932"/>
    </source>
</evidence>
<accession>A0AAP0I448</accession>
<keyword evidence="1" id="KW-1133">Transmembrane helix</keyword>
<sequence length="54" mass="6385">MQIGRSVTWSLKWVTLCGQFLLKIGSLWVITTNCQFGRLVLWRFLRKLILMLTD</sequence>
<proteinExistence type="predicted"/>
<name>A0AAP0I448_9MAGN</name>
<keyword evidence="1" id="KW-0472">Membrane</keyword>
<keyword evidence="1" id="KW-0812">Transmembrane</keyword>
<protein>
    <submittedName>
        <fullName evidence="2">Uncharacterized protein</fullName>
    </submittedName>
</protein>